<evidence type="ECO:0000313" key="1">
    <source>
        <dbReference type="EMBL" id="QDU87273.1"/>
    </source>
</evidence>
<proteinExistence type="predicted"/>
<organism evidence="1 2">
    <name type="scientific">Pirellulimonas nuda</name>
    <dbReference type="NCBI Taxonomy" id="2528009"/>
    <lineage>
        <taxon>Bacteria</taxon>
        <taxon>Pseudomonadati</taxon>
        <taxon>Planctomycetota</taxon>
        <taxon>Planctomycetia</taxon>
        <taxon>Pirellulales</taxon>
        <taxon>Lacipirellulaceae</taxon>
        <taxon>Pirellulimonas</taxon>
    </lineage>
</organism>
<dbReference type="AlphaFoldDB" id="A0A518D713"/>
<sequence>MTYLLGVDEAGYGPNLGPLVVAVSAWGVGEQWHEPADLYDTLARVFSRTPRAGRVAIADSKALYKPRGGLRRLEHAVLALAPRVASWNGLVDTLGADPDGRQGSLPWHEGFDPLVPGDASQAEIDSGRARVVLGCASAGVDPPTLAARIVHPLEFNQLCDRFDSKGATLSHVSLGLLRGAVDGLAGAPVYCVLDKHGARNRYAEVIEAHFPQHTLAVDGEGRAESRYRLSGPSDITLVFRAKGESHLPTALASMTAKLLREVAMAALNQYWGARVPALAPTAGYPGDAGRFRADIAREWARLGLEEDLLWRRR</sequence>
<reference evidence="1 2" key="1">
    <citation type="submission" date="2019-02" db="EMBL/GenBank/DDBJ databases">
        <title>Deep-cultivation of Planctomycetes and their phenomic and genomic characterization uncovers novel biology.</title>
        <authorList>
            <person name="Wiegand S."/>
            <person name="Jogler M."/>
            <person name="Boedeker C."/>
            <person name="Pinto D."/>
            <person name="Vollmers J."/>
            <person name="Rivas-Marin E."/>
            <person name="Kohn T."/>
            <person name="Peeters S.H."/>
            <person name="Heuer A."/>
            <person name="Rast P."/>
            <person name="Oberbeckmann S."/>
            <person name="Bunk B."/>
            <person name="Jeske O."/>
            <person name="Meyerdierks A."/>
            <person name="Storesund J.E."/>
            <person name="Kallscheuer N."/>
            <person name="Luecker S."/>
            <person name="Lage O.M."/>
            <person name="Pohl T."/>
            <person name="Merkel B.J."/>
            <person name="Hornburger P."/>
            <person name="Mueller R.-W."/>
            <person name="Bruemmer F."/>
            <person name="Labrenz M."/>
            <person name="Spormann A.M."/>
            <person name="Op den Camp H."/>
            <person name="Overmann J."/>
            <person name="Amann R."/>
            <person name="Jetten M.S.M."/>
            <person name="Mascher T."/>
            <person name="Medema M.H."/>
            <person name="Devos D.P."/>
            <person name="Kaster A.-K."/>
            <person name="Ovreas L."/>
            <person name="Rohde M."/>
            <person name="Galperin M.Y."/>
            <person name="Jogler C."/>
        </authorList>
    </citation>
    <scope>NUCLEOTIDE SEQUENCE [LARGE SCALE GENOMIC DNA]</scope>
    <source>
        <strain evidence="1 2">Pla175</strain>
    </source>
</reference>
<keyword evidence="2" id="KW-1185">Reference proteome</keyword>
<dbReference type="OrthoDB" id="5498373at2"/>
<dbReference type="Proteomes" id="UP000317429">
    <property type="component" value="Chromosome"/>
</dbReference>
<dbReference type="Gene3D" id="3.30.420.10">
    <property type="entry name" value="Ribonuclease H-like superfamily/Ribonuclease H"/>
    <property type="match status" value="2"/>
</dbReference>
<dbReference type="KEGG" id="pnd:Pla175_06310"/>
<gene>
    <name evidence="1" type="ORF">Pla175_06310</name>
</gene>
<protein>
    <submittedName>
        <fullName evidence="1">Uncharacterized protein</fullName>
    </submittedName>
</protein>
<accession>A0A518D713</accession>
<dbReference type="InterPro" id="IPR036397">
    <property type="entry name" value="RNaseH_sf"/>
</dbReference>
<dbReference type="RefSeq" id="WP_145281243.1">
    <property type="nucleotide sequence ID" value="NZ_CP036291.1"/>
</dbReference>
<dbReference type="EMBL" id="CP036291">
    <property type="protein sequence ID" value="QDU87273.1"/>
    <property type="molecule type" value="Genomic_DNA"/>
</dbReference>
<name>A0A518D713_9BACT</name>
<evidence type="ECO:0000313" key="2">
    <source>
        <dbReference type="Proteomes" id="UP000317429"/>
    </source>
</evidence>
<dbReference type="SUPFAM" id="SSF53098">
    <property type="entry name" value="Ribonuclease H-like"/>
    <property type="match status" value="1"/>
</dbReference>
<dbReference type="InterPro" id="IPR012337">
    <property type="entry name" value="RNaseH-like_sf"/>
</dbReference>
<dbReference type="GO" id="GO:0003676">
    <property type="term" value="F:nucleic acid binding"/>
    <property type="evidence" value="ECO:0007669"/>
    <property type="project" value="InterPro"/>
</dbReference>